<dbReference type="Gene3D" id="1.10.3210.10">
    <property type="entry name" value="Hypothetical protein af1432"/>
    <property type="match status" value="1"/>
</dbReference>
<dbReference type="SUPFAM" id="SSF109604">
    <property type="entry name" value="HD-domain/PDEase-like"/>
    <property type="match status" value="1"/>
</dbReference>
<evidence type="ECO:0000256" key="1">
    <source>
        <dbReference type="ARBA" id="ARBA00005776"/>
    </source>
</evidence>
<dbReference type="PANTHER" id="PTHR11373">
    <property type="entry name" value="DEOXYNUCLEOSIDE TRIPHOSPHATE TRIPHOSPHOHYDROLASE"/>
    <property type="match status" value="1"/>
</dbReference>
<gene>
    <name evidence="2" type="primary">samhd1_1</name>
    <name evidence="2" type="ORF">GWK47_012961</name>
</gene>
<dbReference type="InterPro" id="IPR050135">
    <property type="entry name" value="dGTPase-like"/>
</dbReference>
<keyword evidence="3" id="KW-1185">Reference proteome</keyword>
<dbReference type="CDD" id="cd00077">
    <property type="entry name" value="HDc"/>
    <property type="match status" value="1"/>
</dbReference>
<name>A0A8J4XUE5_CHIOP</name>
<sequence>MCIAYLDPTHCAMQRGGKSGAMEKTFQDAVHGAITLHPLCVRVMDTPHFQRLRHIKVVGSCYFVFPAAAQNRFEHCLGFFNGQWCQILFNPSSASMSSLACLVDGDLGVLLGWPDGARLPDRQPELNITAADVLCVQLAGLCHDLGHGPYSHLWERFVNQARPKKHWVHESTSTKMFDHLIETNNLFGEFEKYDLKEQDIIFIKEMIHSPPGDGSDWCYKGRPKDKAFLYQIVANKQTGVDVDKWDYFLRDSHSLGMKVTFDYHRLIKFSRVISVEGEGPQICIQDKECSNVYDMFHARRVLHRTAYQHRVAKTIDYMFIDALLKTDKHITYLGADGVRYPLADVCDDMVAYTKLTDEVFQRILYDEGSHPELEHAQHILNNIYKRQLYLCVGHTRPNNPDTTGQDLEEALERSIPKDSLLTPQDLIITVVDLNYGMKDQNPVELVYFYNKNSPTKGKKIKKEESTMLPERFQEKIFRVLCRSSKEDKFKQAQEALQIACQELNMKKPHVEFFPSLLSSPKKHR</sequence>
<comment type="similarity">
    <text evidence="1">Belongs to the SAMHD1 family.</text>
</comment>
<dbReference type="GO" id="GO:0051607">
    <property type="term" value="P:defense response to virus"/>
    <property type="evidence" value="ECO:0007669"/>
    <property type="project" value="TreeGrafter"/>
</dbReference>
<dbReference type="EMBL" id="JACEEZ010020103">
    <property type="protein sequence ID" value="KAG0714998.1"/>
    <property type="molecule type" value="Genomic_DNA"/>
</dbReference>
<dbReference type="GO" id="GO:0005634">
    <property type="term" value="C:nucleus"/>
    <property type="evidence" value="ECO:0007669"/>
    <property type="project" value="TreeGrafter"/>
</dbReference>
<evidence type="ECO:0000313" key="3">
    <source>
        <dbReference type="Proteomes" id="UP000770661"/>
    </source>
</evidence>
<dbReference type="AlphaFoldDB" id="A0A8J4XUE5"/>
<protein>
    <submittedName>
        <fullName evidence="2">Deoxynucleoside triphosphate triphosphohydrolase SAMHD1</fullName>
    </submittedName>
</protein>
<comment type="caution">
    <text evidence="2">The sequence shown here is derived from an EMBL/GenBank/DDBJ whole genome shotgun (WGS) entry which is preliminary data.</text>
</comment>
<dbReference type="InterPro" id="IPR003607">
    <property type="entry name" value="HD/PDEase_dom"/>
</dbReference>
<evidence type="ECO:0000313" key="2">
    <source>
        <dbReference type="EMBL" id="KAG0714998.1"/>
    </source>
</evidence>
<reference evidence="2" key="1">
    <citation type="submission" date="2020-07" db="EMBL/GenBank/DDBJ databases">
        <title>The High-quality genome of the commercially important snow crab, Chionoecetes opilio.</title>
        <authorList>
            <person name="Jeong J.-H."/>
            <person name="Ryu S."/>
        </authorList>
    </citation>
    <scope>NUCLEOTIDE SEQUENCE</scope>
    <source>
        <strain evidence="2">MADBK_172401_WGS</strain>
        <tissue evidence="2">Digestive gland</tissue>
    </source>
</reference>
<accession>A0A8J4XUE5</accession>
<proteinExistence type="inferred from homology"/>
<dbReference type="Proteomes" id="UP000770661">
    <property type="component" value="Unassembled WGS sequence"/>
</dbReference>
<dbReference type="OrthoDB" id="9991235at2759"/>
<dbReference type="Gene3D" id="3.30.70.2760">
    <property type="match status" value="1"/>
</dbReference>
<organism evidence="2 3">
    <name type="scientific">Chionoecetes opilio</name>
    <name type="common">Atlantic snow crab</name>
    <name type="synonym">Cancer opilio</name>
    <dbReference type="NCBI Taxonomy" id="41210"/>
    <lineage>
        <taxon>Eukaryota</taxon>
        <taxon>Metazoa</taxon>
        <taxon>Ecdysozoa</taxon>
        <taxon>Arthropoda</taxon>
        <taxon>Crustacea</taxon>
        <taxon>Multicrustacea</taxon>
        <taxon>Malacostraca</taxon>
        <taxon>Eumalacostraca</taxon>
        <taxon>Eucarida</taxon>
        <taxon>Decapoda</taxon>
        <taxon>Pleocyemata</taxon>
        <taxon>Brachyura</taxon>
        <taxon>Eubrachyura</taxon>
        <taxon>Majoidea</taxon>
        <taxon>Majidae</taxon>
        <taxon>Chionoecetes</taxon>
    </lineage>
</organism>
<dbReference type="PANTHER" id="PTHR11373:SF4">
    <property type="entry name" value="DEOXYNUCLEOSIDE TRIPHOSPHATE TRIPHOSPHOHYDROLASE SAMHD1"/>
    <property type="match status" value="1"/>
</dbReference>
<dbReference type="GO" id="GO:0008832">
    <property type="term" value="F:dGTPase activity"/>
    <property type="evidence" value="ECO:0007669"/>
    <property type="project" value="TreeGrafter"/>
</dbReference>
<dbReference type="GO" id="GO:0045088">
    <property type="term" value="P:regulation of innate immune response"/>
    <property type="evidence" value="ECO:0007669"/>
    <property type="project" value="TreeGrafter"/>
</dbReference>
<dbReference type="GO" id="GO:0006203">
    <property type="term" value="P:dGTP catabolic process"/>
    <property type="evidence" value="ECO:0007669"/>
    <property type="project" value="TreeGrafter"/>
</dbReference>